<keyword evidence="3" id="KW-1185">Reference proteome</keyword>
<dbReference type="AlphaFoldDB" id="A0AAQ5YBM3"/>
<evidence type="ECO:0000313" key="3">
    <source>
        <dbReference type="Proteomes" id="UP001501940"/>
    </source>
</evidence>
<accession>A0AAQ5YBM3</accession>
<dbReference type="InterPro" id="IPR036397">
    <property type="entry name" value="RNaseH_sf"/>
</dbReference>
<dbReference type="Proteomes" id="UP001501940">
    <property type="component" value="Chromosome 22"/>
</dbReference>
<feature type="domain" description="Tc1-like transposase DDE" evidence="1">
    <location>
        <begin position="42"/>
        <end position="82"/>
    </location>
</feature>
<proteinExistence type="predicted"/>
<name>A0AAQ5YBM3_AMPOC</name>
<sequence>MSSRRIKEDLRLPVSTVTIRRHLCEEIPLKWVFQQDNDPKHTSKIQVMEWPAQSPDLNPIENLWADIKNAVHEAKPRNAEELWNVVQLLWAALPDDRCQKLVDSMHHICEAVIRNRGYATKY</sequence>
<dbReference type="InterPro" id="IPR038717">
    <property type="entry name" value="Tc1-like_DDE_dom"/>
</dbReference>
<dbReference type="Pfam" id="PF13358">
    <property type="entry name" value="DDE_3"/>
    <property type="match status" value="1"/>
</dbReference>
<dbReference type="GeneTree" id="ENSGT00940000166084"/>
<evidence type="ECO:0000313" key="2">
    <source>
        <dbReference type="Ensembl" id="ENSAOCP00000048990.1"/>
    </source>
</evidence>
<reference evidence="2 3" key="1">
    <citation type="submission" date="2022-01" db="EMBL/GenBank/DDBJ databases">
        <title>A chromosome-scale genome assembly of the false clownfish, Amphiprion ocellaris.</title>
        <authorList>
            <person name="Ryu T."/>
        </authorList>
    </citation>
    <scope>NUCLEOTIDE SEQUENCE [LARGE SCALE GENOMIC DNA]</scope>
</reference>
<organism evidence="2 3">
    <name type="scientific">Amphiprion ocellaris</name>
    <name type="common">Clown anemonefish</name>
    <dbReference type="NCBI Taxonomy" id="80972"/>
    <lineage>
        <taxon>Eukaryota</taxon>
        <taxon>Metazoa</taxon>
        <taxon>Chordata</taxon>
        <taxon>Craniata</taxon>
        <taxon>Vertebrata</taxon>
        <taxon>Euteleostomi</taxon>
        <taxon>Actinopterygii</taxon>
        <taxon>Neopterygii</taxon>
        <taxon>Teleostei</taxon>
        <taxon>Neoteleostei</taxon>
        <taxon>Acanthomorphata</taxon>
        <taxon>Ovalentaria</taxon>
        <taxon>Pomacentridae</taxon>
        <taxon>Amphiprion</taxon>
    </lineage>
</organism>
<dbReference type="Gene3D" id="3.30.420.10">
    <property type="entry name" value="Ribonuclease H-like superfamily/Ribonuclease H"/>
    <property type="match status" value="1"/>
</dbReference>
<dbReference type="Ensembl" id="ENSAOCT00000075030.1">
    <property type="protein sequence ID" value="ENSAOCP00000048990.1"/>
    <property type="gene ID" value="ENSAOCG00000033496.1"/>
</dbReference>
<reference evidence="2" key="3">
    <citation type="submission" date="2025-09" db="UniProtKB">
        <authorList>
            <consortium name="Ensembl"/>
        </authorList>
    </citation>
    <scope>IDENTIFICATION</scope>
</reference>
<reference evidence="2" key="2">
    <citation type="submission" date="2025-08" db="UniProtKB">
        <authorList>
            <consortium name="Ensembl"/>
        </authorList>
    </citation>
    <scope>IDENTIFICATION</scope>
</reference>
<protein>
    <recommendedName>
        <fullName evidence="1">Tc1-like transposase DDE domain-containing protein</fullName>
    </recommendedName>
</protein>
<dbReference type="GO" id="GO:0003676">
    <property type="term" value="F:nucleic acid binding"/>
    <property type="evidence" value="ECO:0007669"/>
    <property type="project" value="InterPro"/>
</dbReference>
<evidence type="ECO:0000259" key="1">
    <source>
        <dbReference type="Pfam" id="PF13358"/>
    </source>
</evidence>